<comment type="caution">
    <text evidence="7">The sequence shown here is derived from an EMBL/GenBank/DDBJ whole genome shotgun (WGS) entry which is preliminary data.</text>
</comment>
<evidence type="ECO:0000256" key="4">
    <source>
        <dbReference type="ARBA" id="ARBA00022912"/>
    </source>
</evidence>
<dbReference type="RefSeq" id="WP_425556696.1">
    <property type="nucleotide sequence ID" value="NZ_BAAAYS010000010.1"/>
</dbReference>
<accession>A0A543I6Q5</accession>
<dbReference type="PANTHER" id="PTHR11717:SF7">
    <property type="entry name" value="LOW MOLECULAR WEIGHT PHOSPHOTYROSINE PROTEIN PHOSPHATASE"/>
    <property type="match status" value="1"/>
</dbReference>
<organism evidence="7 8">
    <name type="scientific">Klugiella xanthotipulae</name>
    <dbReference type="NCBI Taxonomy" id="244735"/>
    <lineage>
        <taxon>Bacteria</taxon>
        <taxon>Bacillati</taxon>
        <taxon>Actinomycetota</taxon>
        <taxon>Actinomycetes</taxon>
        <taxon>Micrococcales</taxon>
        <taxon>Microbacteriaceae</taxon>
        <taxon>Klugiella</taxon>
    </lineage>
</organism>
<dbReference type="Gene3D" id="3.40.50.2300">
    <property type="match status" value="1"/>
</dbReference>
<keyword evidence="8" id="KW-1185">Reference proteome</keyword>
<dbReference type="Pfam" id="PF01451">
    <property type="entry name" value="LMWPc"/>
    <property type="match status" value="1"/>
</dbReference>
<dbReference type="PANTHER" id="PTHR11717">
    <property type="entry name" value="LOW MOLECULAR WEIGHT PROTEIN TYROSINE PHOSPHATASE"/>
    <property type="match status" value="1"/>
</dbReference>
<keyword evidence="4" id="KW-0904">Protein phosphatase</keyword>
<dbReference type="AlphaFoldDB" id="A0A543I6Q5"/>
<dbReference type="InterPro" id="IPR036196">
    <property type="entry name" value="Ptyr_pPase_sf"/>
</dbReference>
<comment type="similarity">
    <text evidence="1">Belongs to the low molecular weight phosphotyrosine protein phosphatase family.</text>
</comment>
<sequence length="192" mass="21170">MTEPNVSFASNYTTIETVPQPKQSSSDAFRVCFVCTGNICRSPMAEIVFRHIVDVAGLSGEVEVSSRGTGDWHVGEKADSRTLTALTARGYDGHSHRARQMDLNDFTNNDLIVALDRTHLRVLGTLAPTPEELDKVELLMIFASRSGDQLDVPDPYYSDDAMFSQVLHTVEAACAALFHQLEPAIRQRDITA</sequence>
<protein>
    <recommendedName>
        <fullName evidence="2">protein-tyrosine-phosphatase</fullName>
        <ecNumber evidence="2">3.1.3.48</ecNumber>
    </recommendedName>
</protein>
<keyword evidence="3" id="KW-0378">Hydrolase</keyword>
<feature type="active site" evidence="5">
    <location>
        <position position="41"/>
    </location>
</feature>
<reference evidence="7 8" key="1">
    <citation type="submission" date="2019-06" db="EMBL/GenBank/DDBJ databases">
        <title>Sequencing the genomes of 1000 actinobacteria strains.</title>
        <authorList>
            <person name="Klenk H.-P."/>
        </authorList>
    </citation>
    <scope>NUCLEOTIDE SEQUENCE [LARGE SCALE GENOMIC DNA]</scope>
    <source>
        <strain evidence="7 8">DSM 18031</strain>
    </source>
</reference>
<dbReference type="EMBL" id="VFPN01000001">
    <property type="protein sequence ID" value="TQM66258.1"/>
    <property type="molecule type" value="Genomic_DNA"/>
</dbReference>
<feature type="active site" description="Nucleophile" evidence="5">
    <location>
        <position position="35"/>
    </location>
</feature>
<dbReference type="InterPro" id="IPR023485">
    <property type="entry name" value="Ptyr_pPase"/>
</dbReference>
<evidence type="ECO:0000256" key="3">
    <source>
        <dbReference type="ARBA" id="ARBA00022801"/>
    </source>
</evidence>
<gene>
    <name evidence="7" type="ORF">FB466_1095</name>
</gene>
<dbReference type="EC" id="3.1.3.48" evidence="2"/>
<dbReference type="SMART" id="SM00226">
    <property type="entry name" value="LMWPc"/>
    <property type="match status" value="1"/>
</dbReference>
<name>A0A543I6Q5_9MICO</name>
<evidence type="ECO:0000256" key="5">
    <source>
        <dbReference type="PIRSR" id="PIRSR617867-1"/>
    </source>
</evidence>
<dbReference type="PRINTS" id="PR00719">
    <property type="entry name" value="LMWPTPASE"/>
</dbReference>
<evidence type="ECO:0000313" key="8">
    <source>
        <dbReference type="Proteomes" id="UP000318331"/>
    </source>
</evidence>
<dbReference type="SUPFAM" id="SSF52788">
    <property type="entry name" value="Phosphotyrosine protein phosphatases I"/>
    <property type="match status" value="1"/>
</dbReference>
<feature type="active site" description="Proton donor" evidence="5">
    <location>
        <position position="154"/>
    </location>
</feature>
<evidence type="ECO:0000259" key="6">
    <source>
        <dbReference type="SMART" id="SM00226"/>
    </source>
</evidence>
<dbReference type="InterPro" id="IPR050438">
    <property type="entry name" value="LMW_PTPase"/>
</dbReference>
<evidence type="ECO:0000313" key="7">
    <source>
        <dbReference type="EMBL" id="TQM66258.1"/>
    </source>
</evidence>
<evidence type="ECO:0000256" key="2">
    <source>
        <dbReference type="ARBA" id="ARBA00013064"/>
    </source>
</evidence>
<feature type="domain" description="Phosphotyrosine protein phosphatase I" evidence="6">
    <location>
        <begin position="29"/>
        <end position="180"/>
    </location>
</feature>
<evidence type="ECO:0000256" key="1">
    <source>
        <dbReference type="ARBA" id="ARBA00011063"/>
    </source>
</evidence>
<proteinExistence type="inferred from homology"/>
<dbReference type="InterPro" id="IPR017867">
    <property type="entry name" value="Tyr_phospatase_low_mol_wt"/>
</dbReference>
<dbReference type="CDD" id="cd16343">
    <property type="entry name" value="LMWPTP"/>
    <property type="match status" value="1"/>
</dbReference>
<dbReference type="GO" id="GO:0004725">
    <property type="term" value="F:protein tyrosine phosphatase activity"/>
    <property type="evidence" value="ECO:0007669"/>
    <property type="project" value="UniProtKB-EC"/>
</dbReference>
<dbReference type="Proteomes" id="UP000318331">
    <property type="component" value="Unassembled WGS sequence"/>
</dbReference>